<accession>A0A1X0Y5N1</accession>
<keyword evidence="4" id="KW-1185">Reference proteome</keyword>
<protein>
    <submittedName>
        <fullName evidence="3">Uncharacterized protein</fullName>
    </submittedName>
</protein>
<feature type="compositionally biased region" description="Polar residues" evidence="2">
    <location>
        <begin position="24"/>
        <end position="38"/>
    </location>
</feature>
<name>A0A1X0Y5N1_9BACT</name>
<evidence type="ECO:0000313" key="3">
    <source>
        <dbReference type="EMBL" id="ORJ60427.1"/>
    </source>
</evidence>
<proteinExistence type="predicted"/>
<feature type="coiled-coil region" evidence="1">
    <location>
        <begin position="89"/>
        <end position="144"/>
    </location>
</feature>
<dbReference type="AlphaFoldDB" id="A0A1X0Y5N1"/>
<sequence>MPRLVIGLLLLLLLTTGCPLPGLQQQDRPSSPESSTAENADELGRRAFRQGLEDFGNGNDKRLRRLADSEPHTIWSLTAAKLLQLGAENHNRQQQVETLRREVRRLRKKLTTTDNNLKRTQEQNRQLQGKLDELTRILIELEKQAR</sequence>
<reference evidence="3 4" key="1">
    <citation type="submission" date="2017-03" db="EMBL/GenBank/DDBJ databases">
        <title>Genome sequence of Geothermobacter sp. EPR-M, Deep-Sea Iron Reducer.</title>
        <authorList>
            <person name="Tully B."/>
            <person name="Savalia P."/>
            <person name="Abuyen K."/>
            <person name="Baughan C."/>
            <person name="Romero E."/>
            <person name="Ronkowski C."/>
            <person name="Torres B."/>
            <person name="Tremblay J."/>
            <person name="Trujillo A."/>
            <person name="Tyler M."/>
            <person name="Perez-Rodriguez I."/>
            <person name="Amend J."/>
        </authorList>
    </citation>
    <scope>NUCLEOTIDE SEQUENCE [LARGE SCALE GENOMIC DNA]</scope>
    <source>
        <strain evidence="3 4">EPR-M</strain>
    </source>
</reference>
<evidence type="ECO:0000313" key="4">
    <source>
        <dbReference type="Proteomes" id="UP000193136"/>
    </source>
</evidence>
<dbReference type="EMBL" id="NAAD01000008">
    <property type="protein sequence ID" value="ORJ60427.1"/>
    <property type="molecule type" value="Genomic_DNA"/>
</dbReference>
<keyword evidence="1" id="KW-0175">Coiled coil</keyword>
<dbReference type="PROSITE" id="PS51257">
    <property type="entry name" value="PROKAR_LIPOPROTEIN"/>
    <property type="match status" value="1"/>
</dbReference>
<evidence type="ECO:0000256" key="2">
    <source>
        <dbReference type="SAM" id="MobiDB-lite"/>
    </source>
</evidence>
<dbReference type="RefSeq" id="WP_085010182.1">
    <property type="nucleotide sequence ID" value="NZ_NAAD01000008.1"/>
</dbReference>
<evidence type="ECO:0000256" key="1">
    <source>
        <dbReference type="SAM" id="Coils"/>
    </source>
</evidence>
<feature type="region of interest" description="Disordered" evidence="2">
    <location>
        <begin position="23"/>
        <end position="46"/>
    </location>
</feature>
<dbReference type="OrthoDB" id="9840533at2"/>
<dbReference type="STRING" id="1969733.B5V00_07620"/>
<comment type="caution">
    <text evidence="3">The sequence shown here is derived from an EMBL/GenBank/DDBJ whole genome shotgun (WGS) entry which is preliminary data.</text>
</comment>
<gene>
    <name evidence="3" type="ORF">B5V00_07620</name>
</gene>
<organism evidence="3 4">
    <name type="scientific">Geothermobacter hydrogeniphilus</name>
    <dbReference type="NCBI Taxonomy" id="1969733"/>
    <lineage>
        <taxon>Bacteria</taxon>
        <taxon>Pseudomonadati</taxon>
        <taxon>Thermodesulfobacteriota</taxon>
        <taxon>Desulfuromonadia</taxon>
        <taxon>Desulfuromonadales</taxon>
        <taxon>Geothermobacteraceae</taxon>
        <taxon>Geothermobacter</taxon>
    </lineage>
</organism>
<dbReference type="Proteomes" id="UP000193136">
    <property type="component" value="Unassembled WGS sequence"/>
</dbReference>